<accession>A0A1H6FD23</accession>
<dbReference type="RefSeq" id="WP_103921540.1">
    <property type="nucleotide sequence ID" value="NZ_FMSV02000542.1"/>
</dbReference>
<gene>
    <name evidence="11" type="primary">hisC2_2</name>
    <name evidence="9" type="synonym">hisC</name>
    <name evidence="11" type="ORF">MBHS_03834</name>
</gene>
<dbReference type="GO" id="GO:0030170">
    <property type="term" value="F:pyridoxal phosphate binding"/>
    <property type="evidence" value="ECO:0007669"/>
    <property type="project" value="InterPro"/>
</dbReference>
<dbReference type="HAMAP" id="MF_01023">
    <property type="entry name" value="HisC_aminotrans_2"/>
    <property type="match status" value="1"/>
</dbReference>
<evidence type="ECO:0000256" key="1">
    <source>
        <dbReference type="ARBA" id="ARBA00001933"/>
    </source>
</evidence>
<dbReference type="InterPro" id="IPR015424">
    <property type="entry name" value="PyrdxlP-dep_Trfase"/>
</dbReference>
<dbReference type="InterPro" id="IPR050106">
    <property type="entry name" value="HistidinolP_aminotransfase"/>
</dbReference>
<evidence type="ECO:0000313" key="12">
    <source>
        <dbReference type="Proteomes" id="UP000236724"/>
    </source>
</evidence>
<sequence>MCDYLSLATPGVQKLTPYQPGKPLEELEREYGIQEAIKLASNENPSGPAPKVLQVLSQQLSADTIARYPDGSGFALKAALAKHYAIMDTQVTLGNGSNDVLELIARCFVQAGQGILFSQHAFAVYSLAAQALSAEIQKVPATAYGHDLEAMAAAITDNTRVIFIANPNNPTGTWLEAGALENFLKQVPKKIIVVLDEAYFEYLQADTGHDSIQWLPHYSNLIITRTFSKAYGLAGLRVGYSLSSPEIADLLNRIRQPFNVNSLALLAAEHALQEQTYLQQVAQDNQAGMQQYETAFKQMGLNFIPSKGNFIAVDTGKAAAHVYEALLRLGVIVRPIENYELPGFLRISIGSPAENVRCIQALQQILA</sequence>
<dbReference type="Pfam" id="PF00155">
    <property type="entry name" value="Aminotran_1_2"/>
    <property type="match status" value="1"/>
</dbReference>
<evidence type="ECO:0000256" key="4">
    <source>
        <dbReference type="ARBA" id="ARBA00011738"/>
    </source>
</evidence>
<dbReference type="SUPFAM" id="SSF53383">
    <property type="entry name" value="PLP-dependent transferases"/>
    <property type="match status" value="1"/>
</dbReference>
<organism evidence="11 12">
    <name type="scientific">Candidatus Venteria ishoeyi</name>
    <dbReference type="NCBI Taxonomy" id="1899563"/>
    <lineage>
        <taxon>Bacteria</taxon>
        <taxon>Pseudomonadati</taxon>
        <taxon>Pseudomonadota</taxon>
        <taxon>Gammaproteobacteria</taxon>
        <taxon>Thiotrichales</taxon>
        <taxon>Thiotrichaceae</taxon>
        <taxon>Venteria</taxon>
    </lineage>
</organism>
<comment type="subunit">
    <text evidence="4 9">Homodimer.</text>
</comment>
<dbReference type="EMBL" id="FMSV02000542">
    <property type="protein sequence ID" value="SEH07947.1"/>
    <property type="molecule type" value="Genomic_DNA"/>
</dbReference>
<evidence type="ECO:0000256" key="6">
    <source>
        <dbReference type="ARBA" id="ARBA00022679"/>
    </source>
</evidence>
<evidence type="ECO:0000256" key="3">
    <source>
        <dbReference type="ARBA" id="ARBA00007970"/>
    </source>
</evidence>
<dbReference type="PROSITE" id="PS00599">
    <property type="entry name" value="AA_TRANSFER_CLASS_2"/>
    <property type="match status" value="1"/>
</dbReference>
<comment type="cofactor">
    <cofactor evidence="1 9">
        <name>pyridoxal 5'-phosphate</name>
        <dbReference type="ChEBI" id="CHEBI:597326"/>
    </cofactor>
</comment>
<keyword evidence="6 9" id="KW-0808">Transferase</keyword>
<keyword evidence="9" id="KW-0368">Histidine biosynthesis</keyword>
<dbReference type="AlphaFoldDB" id="A0A1H6FD23"/>
<proteinExistence type="inferred from homology"/>
<feature type="domain" description="Aminotransferase class I/classII large" evidence="10">
    <location>
        <begin position="36"/>
        <end position="361"/>
    </location>
</feature>
<reference evidence="11 12" key="1">
    <citation type="submission" date="2016-10" db="EMBL/GenBank/DDBJ databases">
        <authorList>
            <person name="de Groot N.N."/>
        </authorList>
    </citation>
    <scope>NUCLEOTIDE SEQUENCE [LARGE SCALE GENOMIC DNA]</scope>
    <source>
        <strain evidence="11">MBHS1</strain>
    </source>
</reference>
<dbReference type="InterPro" id="IPR004839">
    <property type="entry name" value="Aminotransferase_I/II_large"/>
</dbReference>
<dbReference type="InterPro" id="IPR001917">
    <property type="entry name" value="Aminotrans_II_pyridoxalP_BS"/>
</dbReference>
<dbReference type="Proteomes" id="UP000236724">
    <property type="component" value="Unassembled WGS sequence"/>
</dbReference>
<dbReference type="Gene3D" id="3.40.640.10">
    <property type="entry name" value="Type I PLP-dependent aspartate aminotransferase-like (Major domain)"/>
    <property type="match status" value="1"/>
</dbReference>
<keyword evidence="12" id="KW-1185">Reference proteome</keyword>
<dbReference type="CDD" id="cd00609">
    <property type="entry name" value="AAT_like"/>
    <property type="match status" value="1"/>
</dbReference>
<dbReference type="InterPro" id="IPR015422">
    <property type="entry name" value="PyrdxlP-dep_Trfase_small"/>
</dbReference>
<comment type="similarity">
    <text evidence="3 9">Belongs to the class-II pyridoxal-phosphate-dependent aminotransferase family. Histidinol-phosphate aminotransferase subfamily.</text>
</comment>
<dbReference type="NCBIfam" id="TIGR01141">
    <property type="entry name" value="hisC"/>
    <property type="match status" value="1"/>
</dbReference>
<comment type="pathway">
    <text evidence="2 9">Amino-acid biosynthesis; L-histidine biosynthesis; L-histidine from 5-phospho-alpha-D-ribose 1-diphosphate: step 7/9.</text>
</comment>
<evidence type="ECO:0000313" key="11">
    <source>
        <dbReference type="EMBL" id="SEH07947.1"/>
    </source>
</evidence>
<dbReference type="EC" id="2.6.1.9" evidence="9"/>
<evidence type="ECO:0000256" key="2">
    <source>
        <dbReference type="ARBA" id="ARBA00005011"/>
    </source>
</evidence>
<keyword evidence="9" id="KW-0028">Amino-acid biosynthesis</keyword>
<dbReference type="GO" id="GO:0004400">
    <property type="term" value="F:histidinol-phosphate transaminase activity"/>
    <property type="evidence" value="ECO:0007669"/>
    <property type="project" value="UniProtKB-UniRule"/>
</dbReference>
<name>A0A1H6FD23_9GAMM</name>
<evidence type="ECO:0000256" key="5">
    <source>
        <dbReference type="ARBA" id="ARBA00022576"/>
    </source>
</evidence>
<keyword evidence="7 9" id="KW-0663">Pyridoxal phosphate</keyword>
<protein>
    <recommendedName>
        <fullName evidence="9">Histidinol-phosphate aminotransferase</fullName>
        <ecNumber evidence="9">2.6.1.9</ecNumber>
    </recommendedName>
    <alternativeName>
        <fullName evidence="9">Imidazole acetol-phosphate transaminase</fullName>
    </alternativeName>
</protein>
<dbReference type="Gene3D" id="3.90.1150.10">
    <property type="entry name" value="Aspartate Aminotransferase, domain 1"/>
    <property type="match status" value="1"/>
</dbReference>
<dbReference type="UniPathway" id="UPA00031">
    <property type="reaction ID" value="UER00012"/>
</dbReference>
<dbReference type="PANTHER" id="PTHR43643:SF3">
    <property type="entry name" value="HISTIDINOL-PHOSPHATE AMINOTRANSFERASE"/>
    <property type="match status" value="1"/>
</dbReference>
<dbReference type="OrthoDB" id="9813612at2"/>
<evidence type="ECO:0000256" key="8">
    <source>
        <dbReference type="ARBA" id="ARBA00047481"/>
    </source>
</evidence>
<dbReference type="InterPro" id="IPR005861">
    <property type="entry name" value="HisP_aminotrans"/>
</dbReference>
<dbReference type="GO" id="GO:0000105">
    <property type="term" value="P:L-histidine biosynthetic process"/>
    <property type="evidence" value="ECO:0007669"/>
    <property type="project" value="UniProtKB-UniRule"/>
</dbReference>
<keyword evidence="5 9" id="KW-0032">Aminotransferase</keyword>
<comment type="catalytic activity">
    <reaction evidence="8 9">
        <text>L-histidinol phosphate + 2-oxoglutarate = 3-(imidazol-4-yl)-2-oxopropyl phosphate + L-glutamate</text>
        <dbReference type="Rhea" id="RHEA:23744"/>
        <dbReference type="ChEBI" id="CHEBI:16810"/>
        <dbReference type="ChEBI" id="CHEBI:29985"/>
        <dbReference type="ChEBI" id="CHEBI:57766"/>
        <dbReference type="ChEBI" id="CHEBI:57980"/>
        <dbReference type="EC" id="2.6.1.9"/>
    </reaction>
</comment>
<evidence type="ECO:0000259" key="10">
    <source>
        <dbReference type="Pfam" id="PF00155"/>
    </source>
</evidence>
<feature type="modified residue" description="N6-(pyridoxal phosphate)lysine" evidence="9">
    <location>
        <position position="229"/>
    </location>
</feature>
<evidence type="ECO:0000256" key="7">
    <source>
        <dbReference type="ARBA" id="ARBA00022898"/>
    </source>
</evidence>
<dbReference type="InterPro" id="IPR015421">
    <property type="entry name" value="PyrdxlP-dep_Trfase_major"/>
</dbReference>
<dbReference type="PANTHER" id="PTHR43643">
    <property type="entry name" value="HISTIDINOL-PHOSPHATE AMINOTRANSFERASE 2"/>
    <property type="match status" value="1"/>
</dbReference>
<evidence type="ECO:0000256" key="9">
    <source>
        <dbReference type="HAMAP-Rule" id="MF_01023"/>
    </source>
</evidence>